<proteinExistence type="predicted"/>
<protein>
    <submittedName>
        <fullName evidence="1">Uncharacterized protein</fullName>
    </submittedName>
</protein>
<evidence type="ECO:0000313" key="1">
    <source>
        <dbReference type="EMBL" id="KAJ7999146.1"/>
    </source>
</evidence>
<evidence type="ECO:0000313" key="2">
    <source>
        <dbReference type="Proteomes" id="UP001157502"/>
    </source>
</evidence>
<comment type="caution">
    <text evidence="1">The sequence shown here is derived from an EMBL/GenBank/DDBJ whole genome shotgun (WGS) entry which is preliminary data.</text>
</comment>
<organism evidence="1 2">
    <name type="scientific">Dallia pectoralis</name>
    <name type="common">Alaska blackfish</name>
    <dbReference type="NCBI Taxonomy" id="75939"/>
    <lineage>
        <taxon>Eukaryota</taxon>
        <taxon>Metazoa</taxon>
        <taxon>Chordata</taxon>
        <taxon>Craniata</taxon>
        <taxon>Vertebrata</taxon>
        <taxon>Euteleostomi</taxon>
        <taxon>Actinopterygii</taxon>
        <taxon>Neopterygii</taxon>
        <taxon>Teleostei</taxon>
        <taxon>Protacanthopterygii</taxon>
        <taxon>Esociformes</taxon>
        <taxon>Umbridae</taxon>
        <taxon>Dallia</taxon>
    </lineage>
</organism>
<dbReference type="EMBL" id="CM055744">
    <property type="protein sequence ID" value="KAJ7999146.1"/>
    <property type="molecule type" value="Genomic_DNA"/>
</dbReference>
<sequence length="439" mass="48649">MASLPVAEQFLSPFLQDRTPSSSPENGTHLSFLARACGQARLGISGVGQERLHPPCDGAMSSMTGMLQLWGGEVGWRGGEVGWRGGEVGWRGGEVGWRGGEVAQSSSLGVQQVATLTVPKVQFPGHVQNGLGPHLHPLHLHELPLTPPAETSTSASYAFELSPVKMLPPQVQSGSHNIYLQHQHNSMGLNHPNFLQSSSTRHSHIEDGQQWWSLPQHNSAPHGHPQPHSQCHHHTFALGRQLLLGHKPQIAALLQGSSKGMLGPTRRCRRCKCPNCQAHPGGTGNLEEPGRRKLHICHVPECGKVYKKTSHLKAHLRWHAGERPFICSWLFCGKNFTRSDELQRHLRTHTGEKRFSCQACGKRFMRSDHLAKHTKTHQARRDLDGQEPQPEVPQKEGPQQEVPQQEVPQQEVPQQEVPQQEVQHPQGGARAPVRNIQMD</sequence>
<keyword evidence="2" id="KW-1185">Reference proteome</keyword>
<dbReference type="Proteomes" id="UP001157502">
    <property type="component" value="Chromosome 17"/>
</dbReference>
<accession>A0ACC2G6C0</accession>
<reference evidence="1" key="1">
    <citation type="submission" date="2021-05" db="EMBL/GenBank/DDBJ databases">
        <authorList>
            <person name="Pan Q."/>
            <person name="Jouanno E."/>
            <person name="Zahm M."/>
            <person name="Klopp C."/>
            <person name="Cabau C."/>
            <person name="Louis A."/>
            <person name="Berthelot C."/>
            <person name="Parey E."/>
            <person name="Roest Crollius H."/>
            <person name="Montfort J."/>
            <person name="Robinson-Rechavi M."/>
            <person name="Bouchez O."/>
            <person name="Lampietro C."/>
            <person name="Lopez Roques C."/>
            <person name="Donnadieu C."/>
            <person name="Postlethwait J."/>
            <person name="Bobe J."/>
            <person name="Dillon D."/>
            <person name="Chandos A."/>
            <person name="von Hippel F."/>
            <person name="Guiguen Y."/>
        </authorList>
    </citation>
    <scope>NUCLEOTIDE SEQUENCE</scope>
    <source>
        <strain evidence="1">YG-Jan2019</strain>
    </source>
</reference>
<gene>
    <name evidence="1" type="ORF">DPEC_G00212370</name>
</gene>
<name>A0ACC2G6C0_DALPE</name>